<evidence type="ECO:0000256" key="1">
    <source>
        <dbReference type="ARBA" id="ARBA00009646"/>
    </source>
</evidence>
<dbReference type="SMART" id="SM00247">
    <property type="entry name" value="XTALbg"/>
    <property type="match status" value="1"/>
</dbReference>
<keyword evidence="2" id="KW-0677">Repeat</keyword>
<dbReference type="PROSITE" id="PS50915">
    <property type="entry name" value="CRYSTALLIN_BETA_GAMMA"/>
    <property type="match status" value="1"/>
</dbReference>
<name>A0ABV3HIK8_9ACTN</name>
<protein>
    <submittedName>
        <fullName evidence="5">Beta/gamma crystallin-related protein</fullName>
    </submittedName>
</protein>
<sequence>MHRNIRIAAAVSAAAVVAVSAATVPAQAAGPLVLFQDSGFAGTSWSFTATNGDISGSGGDRVSSIVNQDVNAWVVYQHDTYRGRSYCVLPGQSLYDLHEQQWQFGDAISSVRRRPDGTCHDNPMFLSP</sequence>
<proteinExistence type="inferred from homology"/>
<dbReference type="InterPro" id="IPR011024">
    <property type="entry name" value="G_crystallin-like"/>
</dbReference>
<dbReference type="Pfam" id="PF00030">
    <property type="entry name" value="Crystall"/>
    <property type="match status" value="1"/>
</dbReference>
<dbReference type="InterPro" id="IPR001064">
    <property type="entry name" value="Beta/gamma_crystallin"/>
</dbReference>
<dbReference type="EMBL" id="JBFARM010000018">
    <property type="protein sequence ID" value="MEV4292363.1"/>
    <property type="molecule type" value="Genomic_DNA"/>
</dbReference>
<feature type="signal peptide" evidence="3">
    <location>
        <begin position="1"/>
        <end position="28"/>
    </location>
</feature>
<comment type="similarity">
    <text evidence="1">Belongs to the beta/gamma-crystallin family.</text>
</comment>
<accession>A0ABV3HIK8</accession>
<reference evidence="5 6" key="1">
    <citation type="submission" date="2024-06" db="EMBL/GenBank/DDBJ databases">
        <title>The Natural Products Discovery Center: Release of the First 8490 Sequenced Strains for Exploring Actinobacteria Biosynthetic Diversity.</title>
        <authorList>
            <person name="Kalkreuter E."/>
            <person name="Kautsar S.A."/>
            <person name="Yang D."/>
            <person name="Bader C.D."/>
            <person name="Teijaro C.N."/>
            <person name="Fluegel L."/>
            <person name="Davis C.M."/>
            <person name="Simpson J.R."/>
            <person name="Lauterbach L."/>
            <person name="Steele A.D."/>
            <person name="Gui C."/>
            <person name="Meng S."/>
            <person name="Li G."/>
            <person name="Viehrig K."/>
            <person name="Ye F."/>
            <person name="Su P."/>
            <person name="Kiefer A.F."/>
            <person name="Nichols A."/>
            <person name="Cepeda A.J."/>
            <person name="Yan W."/>
            <person name="Fan B."/>
            <person name="Jiang Y."/>
            <person name="Adhikari A."/>
            <person name="Zheng C.-J."/>
            <person name="Schuster L."/>
            <person name="Cowan T.M."/>
            <person name="Smanski M.J."/>
            <person name="Chevrette M.G."/>
            <person name="De Carvalho L.P.S."/>
            <person name="Shen B."/>
        </authorList>
    </citation>
    <scope>NUCLEOTIDE SEQUENCE [LARGE SCALE GENOMIC DNA]</scope>
    <source>
        <strain evidence="5 6">NPDC049574</strain>
    </source>
</reference>
<dbReference type="RefSeq" id="WP_364462329.1">
    <property type="nucleotide sequence ID" value="NZ_JBFARM010000018.1"/>
</dbReference>
<evidence type="ECO:0000259" key="4">
    <source>
        <dbReference type="PROSITE" id="PS50915"/>
    </source>
</evidence>
<organism evidence="5 6">
    <name type="scientific">Nonomuraea bangladeshensis</name>
    <dbReference type="NCBI Taxonomy" id="404385"/>
    <lineage>
        <taxon>Bacteria</taxon>
        <taxon>Bacillati</taxon>
        <taxon>Actinomycetota</taxon>
        <taxon>Actinomycetes</taxon>
        <taxon>Streptosporangiales</taxon>
        <taxon>Streptosporangiaceae</taxon>
        <taxon>Nonomuraea</taxon>
    </lineage>
</organism>
<feature type="domain" description="Beta/gamma crystallin 'Greek key'" evidence="4">
    <location>
        <begin position="71"/>
        <end position="115"/>
    </location>
</feature>
<dbReference type="Gene3D" id="2.60.20.10">
    <property type="entry name" value="Crystallins"/>
    <property type="match status" value="1"/>
</dbReference>
<comment type="caution">
    <text evidence="5">The sequence shown here is derived from an EMBL/GenBank/DDBJ whole genome shotgun (WGS) entry which is preliminary data.</text>
</comment>
<gene>
    <name evidence="5" type="ORF">AB0K40_43225</name>
</gene>
<dbReference type="Proteomes" id="UP001552427">
    <property type="component" value="Unassembled WGS sequence"/>
</dbReference>
<evidence type="ECO:0000256" key="3">
    <source>
        <dbReference type="SAM" id="SignalP"/>
    </source>
</evidence>
<evidence type="ECO:0000256" key="2">
    <source>
        <dbReference type="ARBA" id="ARBA00022737"/>
    </source>
</evidence>
<keyword evidence="3" id="KW-0732">Signal</keyword>
<evidence type="ECO:0000313" key="6">
    <source>
        <dbReference type="Proteomes" id="UP001552427"/>
    </source>
</evidence>
<evidence type="ECO:0000313" key="5">
    <source>
        <dbReference type="EMBL" id="MEV4292363.1"/>
    </source>
</evidence>
<feature type="chain" id="PRO_5047458572" evidence="3">
    <location>
        <begin position="29"/>
        <end position="128"/>
    </location>
</feature>
<keyword evidence="6" id="KW-1185">Reference proteome</keyword>
<dbReference type="SUPFAM" id="SSF49695">
    <property type="entry name" value="gamma-Crystallin-like"/>
    <property type="match status" value="1"/>
</dbReference>